<name>A0AAW6P302_9PSED</name>
<feature type="domain" description="Carrier" evidence="1">
    <location>
        <begin position="1"/>
        <end position="76"/>
    </location>
</feature>
<dbReference type="AlphaFoldDB" id="A0AAW6P302"/>
<dbReference type="InterPro" id="IPR036736">
    <property type="entry name" value="ACP-like_sf"/>
</dbReference>
<dbReference type="SUPFAM" id="SSF47336">
    <property type="entry name" value="ACP-like"/>
    <property type="match status" value="1"/>
</dbReference>
<reference evidence="2" key="1">
    <citation type="submission" date="2023-03" db="EMBL/GenBank/DDBJ databases">
        <title>Draft assemblies of triclosan tolerant bacteria isolated from returned activated sludge.</title>
        <authorList>
            <person name="Van Hamelsveld S."/>
        </authorList>
    </citation>
    <scope>NUCLEOTIDE SEQUENCE</scope>
    <source>
        <strain evidence="2">GW210015_S63</strain>
    </source>
</reference>
<evidence type="ECO:0000313" key="2">
    <source>
        <dbReference type="EMBL" id="MDF3840897.1"/>
    </source>
</evidence>
<gene>
    <name evidence="2" type="ORF">P3W55_04150</name>
</gene>
<evidence type="ECO:0000259" key="1">
    <source>
        <dbReference type="PROSITE" id="PS50075"/>
    </source>
</evidence>
<dbReference type="PROSITE" id="PS50075">
    <property type="entry name" value="CARRIER"/>
    <property type="match status" value="1"/>
</dbReference>
<comment type="caution">
    <text evidence="2">The sequence shown here is derived from an EMBL/GenBank/DDBJ whole genome shotgun (WGS) entry which is preliminary data.</text>
</comment>
<proteinExistence type="predicted"/>
<organism evidence="2 3">
    <name type="scientific">Pseudomonas citronellolis</name>
    <dbReference type="NCBI Taxonomy" id="53408"/>
    <lineage>
        <taxon>Bacteria</taxon>
        <taxon>Pseudomonadati</taxon>
        <taxon>Pseudomonadota</taxon>
        <taxon>Gammaproteobacteria</taxon>
        <taxon>Pseudomonadales</taxon>
        <taxon>Pseudomonadaceae</taxon>
        <taxon>Pseudomonas</taxon>
    </lineage>
</organism>
<accession>A0AAW6P302</accession>
<protein>
    <submittedName>
        <fullName evidence="2">Acyl carrier protein</fullName>
    </submittedName>
</protein>
<dbReference type="RefSeq" id="WP_009617097.1">
    <property type="nucleotide sequence ID" value="NZ_BDGS01000001.1"/>
</dbReference>
<sequence>MDYLYEAKKILSGCLFVPIEKIDDDATINAAHEIDSLNFALIVVEIEDFIQAEVDPMDLLEMRTVRDLAGILERGAR</sequence>
<dbReference type="EMBL" id="JARJLR010000086">
    <property type="protein sequence ID" value="MDF3840897.1"/>
    <property type="molecule type" value="Genomic_DNA"/>
</dbReference>
<evidence type="ECO:0000313" key="3">
    <source>
        <dbReference type="Proteomes" id="UP001220662"/>
    </source>
</evidence>
<dbReference type="Gene3D" id="1.10.1200.10">
    <property type="entry name" value="ACP-like"/>
    <property type="match status" value="1"/>
</dbReference>
<dbReference type="Proteomes" id="UP001220662">
    <property type="component" value="Unassembled WGS sequence"/>
</dbReference>
<dbReference type="Pfam" id="PF00550">
    <property type="entry name" value="PP-binding"/>
    <property type="match status" value="1"/>
</dbReference>
<dbReference type="InterPro" id="IPR009081">
    <property type="entry name" value="PP-bd_ACP"/>
</dbReference>